<evidence type="ECO:0000256" key="1">
    <source>
        <dbReference type="ARBA" id="ARBA00000385"/>
    </source>
</evidence>
<sequence>MARKRRGRPVHGWLILDKPTGVTSAHAVARAKRTLDAEKAGHAGTLDPGATGLLALAFGEATKTVPFIADAHKSYRFTVRWGMSTATDDAEGAPLATSDLRPDRAAIVAALPEFTGDILQVPPQISAVKVDGERAYALARAGEILELAPRPLHVGRLALTDMPDADSATFEMSCGKGGYVRSIARDLGARLGCHGHVVALRRLATGPFNLDGAVSWEDLTAPDLAERILPLESALAGVPELCCPPALAVRILNGNAMALPGAGLADGETAWASRDGVPLAVGIWRGGALHPSRVFVLGDNR</sequence>
<dbReference type="InterPro" id="IPR014780">
    <property type="entry name" value="tRNA_psdUridine_synth_TruB"/>
</dbReference>
<dbReference type="EMBL" id="JACHFM010000003">
    <property type="protein sequence ID" value="MBB5223449.1"/>
    <property type="molecule type" value="Genomic_DNA"/>
</dbReference>
<dbReference type="SUPFAM" id="SSF55120">
    <property type="entry name" value="Pseudouridine synthase"/>
    <property type="match status" value="1"/>
</dbReference>
<dbReference type="AlphaFoldDB" id="A0A840SJZ4"/>
<name>A0A840SJZ4_9RHOB</name>
<comment type="function">
    <text evidence="5">Responsible for synthesis of pseudouridine from uracil-55 in the psi GC loop of transfer RNAs.</text>
</comment>
<dbReference type="GO" id="GO:0031119">
    <property type="term" value="P:tRNA pseudouridine synthesis"/>
    <property type="evidence" value="ECO:0007669"/>
    <property type="project" value="UniProtKB-UniRule"/>
</dbReference>
<keyword evidence="4 5" id="KW-0413">Isomerase</keyword>
<dbReference type="PANTHER" id="PTHR13767">
    <property type="entry name" value="TRNA-PSEUDOURIDINE SYNTHASE"/>
    <property type="match status" value="1"/>
</dbReference>
<dbReference type="Pfam" id="PF16198">
    <property type="entry name" value="TruB_C_2"/>
    <property type="match status" value="1"/>
</dbReference>
<dbReference type="GO" id="GO:1990481">
    <property type="term" value="P:mRNA pseudouridine synthesis"/>
    <property type="evidence" value="ECO:0007669"/>
    <property type="project" value="TreeGrafter"/>
</dbReference>
<feature type="active site" description="Nucleophile" evidence="5">
    <location>
        <position position="47"/>
    </location>
</feature>
<keyword evidence="9" id="KW-1185">Reference proteome</keyword>
<protein>
    <recommendedName>
        <fullName evidence="5">tRNA pseudouridine synthase B</fullName>
        <ecNumber evidence="5">5.4.99.25</ecNumber>
    </recommendedName>
    <alternativeName>
        <fullName evidence="5">tRNA pseudouridine(55) synthase</fullName>
        <shortName evidence="5">Psi55 synthase</shortName>
    </alternativeName>
    <alternativeName>
        <fullName evidence="5">tRNA pseudouridylate synthase</fullName>
    </alternativeName>
    <alternativeName>
        <fullName evidence="5">tRNA-uridine isomerase</fullName>
    </alternativeName>
</protein>
<evidence type="ECO:0000256" key="3">
    <source>
        <dbReference type="ARBA" id="ARBA00022694"/>
    </source>
</evidence>
<proteinExistence type="inferred from homology"/>
<dbReference type="Pfam" id="PF01509">
    <property type="entry name" value="TruB_N"/>
    <property type="match status" value="1"/>
</dbReference>
<evidence type="ECO:0000256" key="5">
    <source>
        <dbReference type="HAMAP-Rule" id="MF_01080"/>
    </source>
</evidence>
<dbReference type="HAMAP" id="MF_01080">
    <property type="entry name" value="TruB_bact"/>
    <property type="match status" value="1"/>
</dbReference>
<dbReference type="PANTHER" id="PTHR13767:SF2">
    <property type="entry name" value="PSEUDOURIDYLATE SYNTHASE TRUB1"/>
    <property type="match status" value="1"/>
</dbReference>
<keyword evidence="3 5" id="KW-0819">tRNA processing</keyword>
<dbReference type="RefSeq" id="WP_184152237.1">
    <property type="nucleotide sequence ID" value="NZ_JACHFM010000003.1"/>
</dbReference>
<evidence type="ECO:0000256" key="2">
    <source>
        <dbReference type="ARBA" id="ARBA00005642"/>
    </source>
</evidence>
<dbReference type="InterPro" id="IPR032819">
    <property type="entry name" value="TruB_C"/>
</dbReference>
<evidence type="ECO:0000313" key="9">
    <source>
        <dbReference type="Proteomes" id="UP000549457"/>
    </source>
</evidence>
<dbReference type="NCBIfam" id="TIGR00431">
    <property type="entry name" value="TruB"/>
    <property type="match status" value="1"/>
</dbReference>
<evidence type="ECO:0000259" key="6">
    <source>
        <dbReference type="Pfam" id="PF01509"/>
    </source>
</evidence>
<organism evidence="8 9">
    <name type="scientific">Amaricoccus macauensis</name>
    <dbReference type="NCBI Taxonomy" id="57001"/>
    <lineage>
        <taxon>Bacteria</taxon>
        <taxon>Pseudomonadati</taxon>
        <taxon>Pseudomonadota</taxon>
        <taxon>Alphaproteobacteria</taxon>
        <taxon>Rhodobacterales</taxon>
        <taxon>Paracoccaceae</taxon>
        <taxon>Amaricoccus</taxon>
    </lineage>
</organism>
<dbReference type="GO" id="GO:0003723">
    <property type="term" value="F:RNA binding"/>
    <property type="evidence" value="ECO:0007669"/>
    <property type="project" value="InterPro"/>
</dbReference>
<gene>
    <name evidence="5" type="primary">truB</name>
    <name evidence="8" type="ORF">HNP73_003396</name>
</gene>
<feature type="domain" description="tRNA pseudouridylate synthase B C-terminal" evidence="7">
    <location>
        <begin position="181"/>
        <end position="235"/>
    </location>
</feature>
<dbReference type="CDD" id="cd02573">
    <property type="entry name" value="PseudoU_synth_EcTruB"/>
    <property type="match status" value="1"/>
</dbReference>
<dbReference type="InterPro" id="IPR020103">
    <property type="entry name" value="PsdUridine_synth_cat_dom_sf"/>
</dbReference>
<comment type="caution">
    <text evidence="8">The sequence shown here is derived from an EMBL/GenBank/DDBJ whole genome shotgun (WGS) entry which is preliminary data.</text>
</comment>
<evidence type="ECO:0000313" key="8">
    <source>
        <dbReference type="EMBL" id="MBB5223449.1"/>
    </source>
</evidence>
<reference evidence="8 9" key="1">
    <citation type="submission" date="2020-08" db="EMBL/GenBank/DDBJ databases">
        <title>Genomic Encyclopedia of Type Strains, Phase IV (KMG-IV): sequencing the most valuable type-strain genomes for metagenomic binning, comparative biology and taxonomic classification.</title>
        <authorList>
            <person name="Goeker M."/>
        </authorList>
    </citation>
    <scope>NUCLEOTIDE SEQUENCE [LARGE SCALE GENOMIC DNA]</scope>
    <source>
        <strain evidence="8 9">DSM 101730</strain>
    </source>
</reference>
<comment type="similarity">
    <text evidence="2 5">Belongs to the pseudouridine synthase TruB family. Type 1 subfamily.</text>
</comment>
<dbReference type="Gene3D" id="3.30.2350.10">
    <property type="entry name" value="Pseudouridine synthase"/>
    <property type="match status" value="1"/>
</dbReference>
<dbReference type="InterPro" id="IPR002501">
    <property type="entry name" value="PsdUridine_synth_N"/>
</dbReference>
<dbReference type="GO" id="GO:0160148">
    <property type="term" value="F:tRNA pseudouridine(55) synthase activity"/>
    <property type="evidence" value="ECO:0007669"/>
    <property type="project" value="UniProtKB-EC"/>
</dbReference>
<feature type="domain" description="Pseudouridine synthase II N-terminal" evidence="6">
    <location>
        <begin position="32"/>
        <end position="180"/>
    </location>
</feature>
<comment type="catalytic activity">
    <reaction evidence="1 5">
        <text>uridine(55) in tRNA = pseudouridine(55) in tRNA</text>
        <dbReference type="Rhea" id="RHEA:42532"/>
        <dbReference type="Rhea" id="RHEA-COMP:10101"/>
        <dbReference type="Rhea" id="RHEA-COMP:10102"/>
        <dbReference type="ChEBI" id="CHEBI:65314"/>
        <dbReference type="ChEBI" id="CHEBI:65315"/>
        <dbReference type="EC" id="5.4.99.25"/>
    </reaction>
</comment>
<accession>A0A840SJZ4</accession>
<evidence type="ECO:0000256" key="4">
    <source>
        <dbReference type="ARBA" id="ARBA00023235"/>
    </source>
</evidence>
<dbReference type="EC" id="5.4.99.25" evidence="5"/>
<dbReference type="Proteomes" id="UP000549457">
    <property type="component" value="Unassembled WGS sequence"/>
</dbReference>
<evidence type="ECO:0000259" key="7">
    <source>
        <dbReference type="Pfam" id="PF16198"/>
    </source>
</evidence>